<keyword evidence="3" id="KW-1185">Reference proteome</keyword>
<reference evidence="3" key="1">
    <citation type="journal article" date="2019" name="Int. J. Syst. Evol. Microbiol.">
        <title>The Global Catalogue of Microorganisms (GCM) 10K type strain sequencing project: providing services to taxonomists for standard genome sequencing and annotation.</title>
        <authorList>
            <consortium name="The Broad Institute Genomics Platform"/>
            <consortium name="The Broad Institute Genome Sequencing Center for Infectious Disease"/>
            <person name="Wu L."/>
            <person name="Ma J."/>
        </authorList>
    </citation>
    <scope>NUCLEOTIDE SEQUENCE [LARGE SCALE GENOMIC DNA]</scope>
    <source>
        <strain evidence="3">CCUG 52537</strain>
    </source>
</reference>
<dbReference type="EMBL" id="JBHTIK010000012">
    <property type="protein sequence ID" value="MFD0849909.1"/>
    <property type="molecule type" value="Genomic_DNA"/>
</dbReference>
<evidence type="ECO:0000256" key="1">
    <source>
        <dbReference type="SAM" id="Phobius"/>
    </source>
</evidence>
<dbReference type="RefSeq" id="WP_381493227.1">
    <property type="nucleotide sequence ID" value="NZ_JBHTIK010000012.1"/>
</dbReference>
<comment type="caution">
    <text evidence="2">The sequence shown here is derived from an EMBL/GenBank/DDBJ whole genome shotgun (WGS) entry which is preliminary data.</text>
</comment>
<accession>A0ABW3C7P4</accession>
<dbReference type="InterPro" id="IPR018037">
    <property type="entry name" value="FixH_proteobacterial"/>
</dbReference>
<feature type="transmembrane region" description="Helical" evidence="1">
    <location>
        <begin position="14"/>
        <end position="36"/>
    </location>
</feature>
<gene>
    <name evidence="2" type="ORF">ACFQ00_16350</name>
</gene>
<keyword evidence="1" id="KW-0812">Transmembrane</keyword>
<proteinExistence type="predicted"/>
<organism evidence="2 3">
    <name type="scientific">Sphingosinicella xenopeptidilytica</name>
    <dbReference type="NCBI Taxonomy" id="364098"/>
    <lineage>
        <taxon>Bacteria</taxon>
        <taxon>Pseudomonadati</taxon>
        <taxon>Pseudomonadota</taxon>
        <taxon>Alphaproteobacteria</taxon>
        <taxon>Sphingomonadales</taxon>
        <taxon>Sphingosinicellaceae</taxon>
        <taxon>Sphingosinicella</taxon>
    </lineage>
</organism>
<dbReference type="InterPro" id="IPR008620">
    <property type="entry name" value="FixH"/>
</dbReference>
<dbReference type="PIRSF" id="PIRSF011386">
    <property type="entry name" value="FixH"/>
    <property type="match status" value="1"/>
</dbReference>
<evidence type="ECO:0000313" key="2">
    <source>
        <dbReference type="EMBL" id="MFD0849909.1"/>
    </source>
</evidence>
<keyword evidence="1" id="KW-1133">Transmembrane helix</keyword>
<protein>
    <submittedName>
        <fullName evidence="2">FixH family protein</fullName>
    </submittedName>
</protein>
<dbReference type="Pfam" id="PF05751">
    <property type="entry name" value="FixH"/>
    <property type="match status" value="1"/>
</dbReference>
<dbReference type="Proteomes" id="UP001597124">
    <property type="component" value="Unassembled WGS sequence"/>
</dbReference>
<keyword evidence="1" id="KW-0472">Membrane</keyword>
<name>A0ABW3C7P4_SPHXN</name>
<evidence type="ECO:0000313" key="3">
    <source>
        <dbReference type="Proteomes" id="UP001597124"/>
    </source>
</evidence>
<sequence length="155" mass="16690">MNDRPVRRFTGRHMWLIMIAFFGTVIAVNVTMAMFATGTFGGTVVDNSYVASQKFNGWLEEARAQEKLGWSLGLTMAEDRHPIIAAAAGETPLAGAVVTATAKHPVGRAPDIALTFTEVAPGQFRAAQPLPAGRWNIHMEAARDGAVLRRIASLS</sequence>